<dbReference type="EMBL" id="NBCO01000049">
    <property type="protein sequence ID" value="ORC84107.1"/>
    <property type="molecule type" value="Genomic_DNA"/>
</dbReference>
<dbReference type="AlphaFoldDB" id="A0A1X0NHH9"/>
<proteinExistence type="predicted"/>
<dbReference type="VEuPathDB" id="TriTrypDB:TM35_000491130"/>
<dbReference type="OrthoDB" id="238503at2759"/>
<protein>
    <submittedName>
        <fullName evidence="1">Uncharacterized protein</fullName>
    </submittedName>
</protein>
<name>A0A1X0NHH9_9TRYP</name>
<accession>A0A1X0NHH9</accession>
<sequence length="187" mass="21392">MLGRLLAQQFEKQGLQYEESSGILWCSLCTSSEGLVVIEKATKEDVLEHCKLKRHMIAMEKEIAIEQYCPVEINGRQMLLDHHCIYPARMFGKGTVILDETLGYIIAEDVCGGVKLIPRHKYTVVELIIPSSMAPLPYEPDYFVERSIRSKKRRAGVKVWIEQHNVSIQGETAAIKRKRMLFQETVV</sequence>
<organism evidence="1 2">
    <name type="scientific">Trypanosoma theileri</name>
    <dbReference type="NCBI Taxonomy" id="67003"/>
    <lineage>
        <taxon>Eukaryota</taxon>
        <taxon>Discoba</taxon>
        <taxon>Euglenozoa</taxon>
        <taxon>Kinetoplastea</taxon>
        <taxon>Metakinetoplastina</taxon>
        <taxon>Trypanosomatida</taxon>
        <taxon>Trypanosomatidae</taxon>
        <taxon>Trypanosoma</taxon>
    </lineage>
</organism>
<dbReference type="Proteomes" id="UP000192257">
    <property type="component" value="Unassembled WGS sequence"/>
</dbReference>
<gene>
    <name evidence="1" type="ORF">TM35_000491130</name>
</gene>
<evidence type="ECO:0000313" key="2">
    <source>
        <dbReference type="Proteomes" id="UP000192257"/>
    </source>
</evidence>
<keyword evidence="2" id="KW-1185">Reference proteome</keyword>
<comment type="caution">
    <text evidence="1">The sequence shown here is derived from an EMBL/GenBank/DDBJ whole genome shotgun (WGS) entry which is preliminary data.</text>
</comment>
<dbReference type="GeneID" id="39990295"/>
<reference evidence="1 2" key="1">
    <citation type="submission" date="2017-03" db="EMBL/GenBank/DDBJ databases">
        <title>An alternative strategy for trypanosome survival in the mammalian bloodstream revealed through genome and transcriptome analysis of the ubiquitous bovine parasite Trypanosoma (Megatrypanum) theileri.</title>
        <authorList>
            <person name="Kelly S."/>
            <person name="Ivens A."/>
            <person name="Mott A."/>
            <person name="O'Neill E."/>
            <person name="Emms D."/>
            <person name="Macleod O."/>
            <person name="Voorheis P."/>
            <person name="Matthews J."/>
            <person name="Matthews K."/>
            <person name="Carrington M."/>
        </authorList>
    </citation>
    <scope>NUCLEOTIDE SEQUENCE [LARGE SCALE GENOMIC DNA]</scope>
    <source>
        <strain evidence="1">Edinburgh</strain>
    </source>
</reference>
<dbReference type="RefSeq" id="XP_028878173.1">
    <property type="nucleotide sequence ID" value="XM_029030515.1"/>
</dbReference>
<evidence type="ECO:0000313" key="1">
    <source>
        <dbReference type="EMBL" id="ORC84107.1"/>
    </source>
</evidence>